<keyword evidence="9" id="KW-0807">Transducer</keyword>
<dbReference type="OrthoDB" id="6617147at2759"/>
<evidence type="ECO:0000256" key="5">
    <source>
        <dbReference type="ARBA" id="ARBA00022725"/>
    </source>
</evidence>
<keyword evidence="7 10" id="KW-0472">Membrane</keyword>
<evidence type="ECO:0000256" key="9">
    <source>
        <dbReference type="ARBA" id="ARBA00023224"/>
    </source>
</evidence>
<dbReference type="GO" id="GO:0005886">
    <property type="term" value="C:plasma membrane"/>
    <property type="evidence" value="ECO:0007669"/>
    <property type="project" value="UniProtKB-SubCell"/>
</dbReference>
<feature type="transmembrane region" description="Helical" evidence="10">
    <location>
        <begin position="324"/>
        <end position="344"/>
    </location>
</feature>
<name>A0A6G0YEU7_APHCR</name>
<evidence type="ECO:0000313" key="12">
    <source>
        <dbReference type="Proteomes" id="UP000478052"/>
    </source>
</evidence>
<keyword evidence="2" id="KW-1003">Cell membrane</keyword>
<dbReference type="Proteomes" id="UP000478052">
    <property type="component" value="Unassembled WGS sequence"/>
</dbReference>
<accession>A0A6G0YEU7</accession>
<evidence type="ECO:0000256" key="7">
    <source>
        <dbReference type="ARBA" id="ARBA00023136"/>
    </source>
</evidence>
<keyword evidence="3" id="KW-0716">Sensory transduction</keyword>
<gene>
    <name evidence="11" type="ORF">FWK35_00024747</name>
</gene>
<feature type="transmembrane region" description="Helical" evidence="10">
    <location>
        <begin position="466"/>
        <end position="484"/>
    </location>
</feature>
<keyword evidence="6 10" id="KW-1133">Transmembrane helix</keyword>
<keyword evidence="8 11" id="KW-0675">Receptor</keyword>
<feature type="transmembrane region" description="Helical" evidence="10">
    <location>
        <begin position="434"/>
        <end position="454"/>
    </location>
</feature>
<evidence type="ECO:0000256" key="10">
    <source>
        <dbReference type="SAM" id="Phobius"/>
    </source>
</evidence>
<protein>
    <submittedName>
        <fullName evidence="11">Odorant receptor 46a-like</fullName>
    </submittedName>
</protein>
<feature type="transmembrane region" description="Helical" evidence="10">
    <location>
        <begin position="173"/>
        <end position="189"/>
    </location>
</feature>
<keyword evidence="4 10" id="KW-0812">Transmembrane</keyword>
<feature type="transmembrane region" description="Helical" evidence="10">
    <location>
        <begin position="195"/>
        <end position="219"/>
    </location>
</feature>
<keyword evidence="5" id="KW-0552">Olfaction</keyword>
<dbReference type="PANTHER" id="PTHR21137:SF35">
    <property type="entry name" value="ODORANT RECEPTOR 19A-RELATED"/>
    <property type="match status" value="1"/>
</dbReference>
<feature type="transmembrane region" description="Helical" evidence="10">
    <location>
        <begin position="289"/>
        <end position="312"/>
    </location>
</feature>
<dbReference type="GO" id="GO:0005549">
    <property type="term" value="F:odorant binding"/>
    <property type="evidence" value="ECO:0007669"/>
    <property type="project" value="InterPro"/>
</dbReference>
<evidence type="ECO:0000256" key="2">
    <source>
        <dbReference type="ARBA" id="ARBA00022475"/>
    </source>
</evidence>
<feature type="non-terminal residue" evidence="11">
    <location>
        <position position="535"/>
    </location>
</feature>
<evidence type="ECO:0000313" key="11">
    <source>
        <dbReference type="EMBL" id="KAF0754398.1"/>
    </source>
</evidence>
<reference evidence="11 12" key="1">
    <citation type="submission" date="2019-08" db="EMBL/GenBank/DDBJ databases">
        <title>Whole genome of Aphis craccivora.</title>
        <authorList>
            <person name="Voronova N.V."/>
            <person name="Shulinski R.S."/>
            <person name="Bandarenka Y.V."/>
            <person name="Zhorov D.G."/>
            <person name="Warner D."/>
        </authorList>
    </citation>
    <scope>NUCLEOTIDE SEQUENCE [LARGE SCALE GENOMIC DNA]</scope>
    <source>
        <strain evidence="11">180601</strain>
        <tissue evidence="11">Whole Body</tissue>
    </source>
</reference>
<dbReference type="GO" id="GO:0007165">
    <property type="term" value="P:signal transduction"/>
    <property type="evidence" value="ECO:0007669"/>
    <property type="project" value="UniProtKB-KW"/>
</dbReference>
<evidence type="ECO:0000256" key="6">
    <source>
        <dbReference type="ARBA" id="ARBA00022989"/>
    </source>
</evidence>
<evidence type="ECO:0000256" key="1">
    <source>
        <dbReference type="ARBA" id="ARBA00004651"/>
    </source>
</evidence>
<dbReference type="PANTHER" id="PTHR21137">
    <property type="entry name" value="ODORANT RECEPTOR"/>
    <property type="match status" value="1"/>
</dbReference>
<feature type="transmembrane region" description="Helical" evidence="10">
    <location>
        <begin position="135"/>
        <end position="161"/>
    </location>
</feature>
<evidence type="ECO:0000256" key="4">
    <source>
        <dbReference type="ARBA" id="ARBA00022692"/>
    </source>
</evidence>
<dbReference type="GO" id="GO:0004984">
    <property type="term" value="F:olfactory receptor activity"/>
    <property type="evidence" value="ECO:0007669"/>
    <property type="project" value="InterPro"/>
</dbReference>
<dbReference type="InterPro" id="IPR004117">
    <property type="entry name" value="7tm6_olfct_rcpt"/>
</dbReference>
<organism evidence="11 12">
    <name type="scientific">Aphis craccivora</name>
    <name type="common">Cowpea aphid</name>
    <dbReference type="NCBI Taxonomy" id="307492"/>
    <lineage>
        <taxon>Eukaryota</taxon>
        <taxon>Metazoa</taxon>
        <taxon>Ecdysozoa</taxon>
        <taxon>Arthropoda</taxon>
        <taxon>Hexapoda</taxon>
        <taxon>Insecta</taxon>
        <taxon>Pterygota</taxon>
        <taxon>Neoptera</taxon>
        <taxon>Paraneoptera</taxon>
        <taxon>Hemiptera</taxon>
        <taxon>Sternorrhyncha</taxon>
        <taxon>Aphidomorpha</taxon>
        <taxon>Aphidoidea</taxon>
        <taxon>Aphididae</taxon>
        <taxon>Aphidini</taxon>
        <taxon>Aphis</taxon>
        <taxon>Aphis</taxon>
    </lineage>
</organism>
<sequence length="535" mass="63005">MATRTKMISMNEDSLMINTRLMKLTGLYQLLDSRTTKIFGHNMLKCMSLVQLSTMLIVMAIFTANLYYFSDDINAVMQYSMLFTCDVLSFLKLYVTIVKSDTIWNCIHMTSIDDLSYKYHNRSILKNGQLKSKSYSILIMFMWMNLIISWGLAPLFVTNYFFEAQVENKIYRYRFYILGFIFPVTDQFYNDNFMIYYYIEFACLIIWCHSTMNFDVLLLSMNITFKYQLKTIANSFSTFNIAHYIKNNPTKYVKHHKESELIFDFKSIIYDQQRVIENMRNIYRIFQPVVLTQLASESIIIILLSCIIMMNYFNGISLLSAMNLRLFAAVLTFTFHIYVICYLFDDVNRQKDSINFALYSHDWTQSNAQHKILLLHTMRMNNAENLRLQYKMVTTTKIVPKNEDNLMIDTGLMKITGLYYVLDSRSPKIFGHNVFKCMSVVGISILLLLTNYFNSISLISAMNLRLFAAVLTFTFHIYVICYLFDDVNQQKDSINFALYSSDWTQSHAQHKNLLLHAMRMNNAENLRLQVTRKRI</sequence>
<dbReference type="Pfam" id="PF02949">
    <property type="entry name" value="7tm_6"/>
    <property type="match status" value="1"/>
</dbReference>
<comment type="subcellular location">
    <subcellularLocation>
        <location evidence="1">Cell membrane</location>
        <topology evidence="1">Multi-pass membrane protein</topology>
    </subcellularLocation>
</comment>
<evidence type="ECO:0000256" key="3">
    <source>
        <dbReference type="ARBA" id="ARBA00022606"/>
    </source>
</evidence>
<dbReference type="AlphaFoldDB" id="A0A6G0YEU7"/>
<keyword evidence="12" id="KW-1185">Reference proteome</keyword>
<feature type="transmembrane region" description="Helical" evidence="10">
    <location>
        <begin position="49"/>
        <end position="69"/>
    </location>
</feature>
<evidence type="ECO:0000256" key="8">
    <source>
        <dbReference type="ARBA" id="ARBA00023170"/>
    </source>
</evidence>
<comment type="caution">
    <text evidence="11">The sequence shown here is derived from an EMBL/GenBank/DDBJ whole genome shotgun (WGS) entry which is preliminary data.</text>
</comment>
<dbReference type="EMBL" id="VUJU01004419">
    <property type="protein sequence ID" value="KAF0754398.1"/>
    <property type="molecule type" value="Genomic_DNA"/>
</dbReference>
<proteinExistence type="predicted"/>